<dbReference type="Proteomes" id="UP000017246">
    <property type="component" value="Unassembled WGS sequence"/>
</dbReference>
<feature type="region of interest" description="Disordered" evidence="2">
    <location>
        <begin position="869"/>
        <end position="888"/>
    </location>
</feature>
<evidence type="ECO:0000256" key="2">
    <source>
        <dbReference type="SAM" id="MobiDB-lite"/>
    </source>
</evidence>
<keyword evidence="4" id="KW-1185">Reference proteome</keyword>
<evidence type="ECO:0000256" key="1">
    <source>
        <dbReference type="SAM" id="Coils"/>
    </source>
</evidence>
<dbReference type="AlphaFoldDB" id="A0A068XZE5"/>
<name>A0A068XZE5_ECHMU</name>
<dbReference type="OrthoDB" id="6276657at2759"/>
<evidence type="ECO:0000313" key="4">
    <source>
        <dbReference type="Proteomes" id="UP000017246"/>
    </source>
</evidence>
<accession>A0A068XZE5</accession>
<gene>
    <name evidence="3" type="ORF">EmuJ_000485200</name>
</gene>
<dbReference type="SUPFAM" id="SSF50729">
    <property type="entry name" value="PH domain-like"/>
    <property type="match status" value="1"/>
</dbReference>
<evidence type="ECO:0000313" key="3">
    <source>
        <dbReference type="EMBL" id="CDS37592.1"/>
    </source>
</evidence>
<sequence>MMAIKEGPLLWALDRDATVVQRIYGVLQPQLLLIYSNEEESSFNRTKPLRFFDLQQCFAVQPTNQYPDFFGIMLMIVPGGVSLLGFSTAIKRREWMEVINEAMNTEVMSAELRELIDTLQERQEIPSVVAKADERIGNGGSDHSSLDQLITSSPSSQVVQLIESKQSEDGITFSCPPLKLMDSPLLESPIEASPVEDVRCCQKGCLDEVNDTLSKIHPILFDCKKEEHQQPQQGYPLKKAVVNGYAKDPPKKTAKPMIEAETILKNFQSLSKILISQEAVNSVLTDSCSNLKETLKMLSERLRLGGIEVELSFSQAPTPSNRQPSKGGSSLQDIPNASKSCRSADTSSVIRRQRYQVRQPGQTASLVVFEDQSFLSPGSDTFSTGTSSTQTLVAPSMDVVCSHCLKILSAGILEISMNLITSHTSPSPQTIRRVCALASCLHSYLSGHIAAICNRTNFSNDILVTGLAKLALNDRNAPPLVQTLVESVAAEVCGQILEEIGKEKTKGAATANLINGLSMDWFNAIPEKQDLKWMLPGYIATCLMLHRLSDSGVEIIKNHEKLMDPSLTNGNLHDTPVQDVLEALSAILSRAICHEKHENPSLNDSHLQLGVEFESVFFELLMREYGKGALEVILPETVDSRNVNSDKKRSALSPDVNDALNESKGLSDHLLQSRRAFYERAQNKEAARVSQGADQDIEHYANVISALQREYEEEKQRLLQDINQNWFHRDYYDAYTVESELHLKSLHSQLNHLCATTVSNTDRGKDLGSAAARLAKAQKIIRDSHVMLLNRVENAISIFSKFVNSAVDRQEGLEDNDFIDLSARVPEALACLAAAVNDLRARLYCDVGDDDFNDVDTVGEGKEELRDFPEDCEERDGHPRKPGPSPLGFTINLVDSEDPDEINEIKEEMRQHIKIWKLSSICLRVHRAMCIWSKTAQQVGALTQRMFLCRFCERNLSHVFVDFDEFLLNACHIFQ</sequence>
<keyword evidence="1" id="KW-0175">Coiled coil</keyword>
<proteinExistence type="predicted"/>
<reference evidence="3" key="2">
    <citation type="submission" date="2015-11" db="EMBL/GenBank/DDBJ databases">
        <authorList>
            <person name="Zhang Y."/>
            <person name="Guo Z."/>
        </authorList>
    </citation>
    <scope>NUCLEOTIDE SEQUENCE</scope>
</reference>
<organism evidence="3 4">
    <name type="scientific">Echinococcus multilocularis</name>
    <name type="common">Fox tapeworm</name>
    <dbReference type="NCBI Taxonomy" id="6211"/>
    <lineage>
        <taxon>Eukaryota</taxon>
        <taxon>Metazoa</taxon>
        <taxon>Spiralia</taxon>
        <taxon>Lophotrochozoa</taxon>
        <taxon>Platyhelminthes</taxon>
        <taxon>Cestoda</taxon>
        <taxon>Eucestoda</taxon>
        <taxon>Cyclophyllidea</taxon>
        <taxon>Taeniidae</taxon>
        <taxon>Echinococcus</taxon>
    </lineage>
</organism>
<evidence type="ECO:0008006" key="5">
    <source>
        <dbReference type="Google" id="ProtNLM"/>
    </source>
</evidence>
<dbReference type="Gene3D" id="2.30.29.30">
    <property type="entry name" value="Pleckstrin-homology domain (PH domain)/Phosphotyrosine-binding domain (PTB)"/>
    <property type="match status" value="1"/>
</dbReference>
<protein>
    <recommendedName>
        <fullName evidence="5">PH domain-containing protein</fullName>
    </recommendedName>
</protein>
<feature type="compositionally biased region" description="Basic and acidic residues" evidence="2">
    <location>
        <begin position="869"/>
        <end position="879"/>
    </location>
</feature>
<reference evidence="3" key="1">
    <citation type="journal article" date="2013" name="Nature">
        <title>The genomes of four tapeworm species reveal adaptations to parasitism.</title>
        <authorList>
            <person name="Tsai I.J."/>
            <person name="Zarowiecki M."/>
            <person name="Holroyd N."/>
            <person name="Garciarrubio A."/>
            <person name="Sanchez-Flores A."/>
            <person name="Brooks K.L."/>
            <person name="Tracey A."/>
            <person name="Bobes R.J."/>
            <person name="Fragoso G."/>
            <person name="Sciutto E."/>
            <person name="Aslett M."/>
            <person name="Beasley H."/>
            <person name="Bennett H.M."/>
            <person name="Cai J."/>
            <person name="Camicia F."/>
            <person name="Clark R."/>
            <person name="Cucher M."/>
            <person name="De Silva N."/>
            <person name="Day T.A."/>
            <person name="Deplazes P."/>
            <person name="Estrada K."/>
            <person name="Fernandez C."/>
            <person name="Holland P.W."/>
            <person name="Hou J."/>
            <person name="Hu S."/>
            <person name="Huckvale T."/>
            <person name="Hung S.S."/>
            <person name="Kamenetzky L."/>
            <person name="Keane J.A."/>
            <person name="Kiss F."/>
            <person name="Koziol U."/>
            <person name="Lambert O."/>
            <person name="Liu K."/>
            <person name="Luo X."/>
            <person name="Luo Y."/>
            <person name="Macchiaroli N."/>
            <person name="Nichol S."/>
            <person name="Paps J."/>
            <person name="Parkinson J."/>
            <person name="Pouchkina-Stantcheva N."/>
            <person name="Riddiford N."/>
            <person name="Rosenzvit M."/>
            <person name="Salinas G."/>
            <person name="Wasmuth J.D."/>
            <person name="Zamanian M."/>
            <person name="Zheng Y."/>
            <person name="Cai X."/>
            <person name="Soberon X."/>
            <person name="Olson P.D."/>
            <person name="Laclette J.P."/>
            <person name="Brehm K."/>
            <person name="Berriman M."/>
            <person name="Garciarrubio A."/>
            <person name="Bobes R.J."/>
            <person name="Fragoso G."/>
            <person name="Sanchez-Flores A."/>
            <person name="Estrada K."/>
            <person name="Cevallos M.A."/>
            <person name="Morett E."/>
            <person name="Gonzalez V."/>
            <person name="Portillo T."/>
            <person name="Ochoa-Leyva A."/>
            <person name="Jose M.V."/>
            <person name="Sciutto E."/>
            <person name="Landa A."/>
            <person name="Jimenez L."/>
            <person name="Valdes V."/>
            <person name="Carrero J.C."/>
            <person name="Larralde C."/>
            <person name="Morales-Montor J."/>
            <person name="Limon-Lason J."/>
            <person name="Soberon X."/>
            <person name="Laclette J.P."/>
        </authorList>
    </citation>
    <scope>NUCLEOTIDE SEQUENCE [LARGE SCALE GENOMIC DNA]</scope>
</reference>
<feature type="coiled-coil region" evidence="1">
    <location>
        <begin position="697"/>
        <end position="724"/>
    </location>
</feature>
<dbReference type="EMBL" id="LN902843">
    <property type="protein sequence ID" value="CDS37592.1"/>
    <property type="molecule type" value="Genomic_DNA"/>
</dbReference>
<dbReference type="InterPro" id="IPR011993">
    <property type="entry name" value="PH-like_dom_sf"/>
</dbReference>
<feature type="region of interest" description="Disordered" evidence="2">
    <location>
        <begin position="313"/>
        <end position="347"/>
    </location>
</feature>
<dbReference type="OMA" id="ILEISMN"/>